<evidence type="ECO:0000259" key="9">
    <source>
        <dbReference type="Pfam" id="PF02676"/>
    </source>
</evidence>
<evidence type="ECO:0000313" key="10">
    <source>
        <dbReference type="EMBL" id="RPB27601.1"/>
    </source>
</evidence>
<dbReference type="PANTHER" id="PTHR48418:SF1">
    <property type="entry name" value="TRNA WYBUTOSINE-SYNTHESIZING PROTEIN 3"/>
    <property type="match status" value="1"/>
</dbReference>
<keyword evidence="6" id="KW-0819">tRNA processing</keyword>
<dbReference type="InterPro" id="IPR003827">
    <property type="entry name" value="tRNA_yW-synthesising"/>
</dbReference>
<evidence type="ECO:0000313" key="11">
    <source>
        <dbReference type="Proteomes" id="UP000267821"/>
    </source>
</evidence>
<protein>
    <recommendedName>
        <fullName evidence="2">tRNA(Phe) 7-[(3-amino-3-carboxypropyl)-4-demethylwyosine(37)-N(4)]-methyltransferase</fullName>
        <ecNumber evidence="2">2.1.1.282</ecNumber>
    </recommendedName>
    <alternativeName>
        <fullName evidence="7">tRNA(Phe) 7-((3-amino-3-carboxypropyl)-4-demethylwyosine(37)-N(4))-methyltransferase</fullName>
    </alternativeName>
</protein>
<evidence type="ECO:0000256" key="8">
    <source>
        <dbReference type="ARBA" id="ARBA00049202"/>
    </source>
</evidence>
<sequence length="396" mass="44047">MQWDPVPGKPWHIAESHTKPNRSLRLGIARNRLESNPDYPPPSAVPLASYSMSTHFQQKKHNILTRLALDSPDASPKGYVDEEIRPLVDQLNKHNGVVTTSSCAGRIAVFLEGVKKELAANAEPTSLERERLPDGLRGNLDYSSVNIDIGLEDGAPKRAGIGGKGPGGQWIFVSHAPVRNGLLTWQKLNCDIINGYLSCVEGKGSIGHTLPHTNTHVISEESRLLHFKFEPMILHIMTNTLELAHHILKIAVSCGYRESGIMNPALPATLAIRTAGLSFDCIIGHYDTSSRKVCQTVDDSYLEMLVSVANSRFRENENRRDSFSKAVHLLLEETINSNLVSNPKWEDSEIRKKRMKLEGLQRKSELNELKKSLNQGCLPGKLEEEEPFGFEQLLAL</sequence>
<evidence type="ECO:0000256" key="5">
    <source>
        <dbReference type="ARBA" id="ARBA00022691"/>
    </source>
</evidence>
<dbReference type="InParanoid" id="A0A3N4M3S3"/>
<proteinExistence type="inferred from homology"/>
<dbReference type="GO" id="GO:0032259">
    <property type="term" value="P:methylation"/>
    <property type="evidence" value="ECO:0007669"/>
    <property type="project" value="UniProtKB-KW"/>
</dbReference>
<keyword evidence="3" id="KW-0489">Methyltransferase</keyword>
<organism evidence="10 11">
    <name type="scientific">Terfezia boudieri ATCC MYA-4762</name>
    <dbReference type="NCBI Taxonomy" id="1051890"/>
    <lineage>
        <taxon>Eukaryota</taxon>
        <taxon>Fungi</taxon>
        <taxon>Dikarya</taxon>
        <taxon>Ascomycota</taxon>
        <taxon>Pezizomycotina</taxon>
        <taxon>Pezizomycetes</taxon>
        <taxon>Pezizales</taxon>
        <taxon>Pezizaceae</taxon>
        <taxon>Terfezia</taxon>
    </lineage>
</organism>
<evidence type="ECO:0000256" key="4">
    <source>
        <dbReference type="ARBA" id="ARBA00022679"/>
    </source>
</evidence>
<dbReference type="PANTHER" id="PTHR48418">
    <property type="entry name" value="TRNA WYBUTOSINE-SYNTHESIZING PROTEIN 3"/>
    <property type="match status" value="1"/>
</dbReference>
<dbReference type="GO" id="GO:0008033">
    <property type="term" value="P:tRNA processing"/>
    <property type="evidence" value="ECO:0007669"/>
    <property type="project" value="UniProtKB-KW"/>
</dbReference>
<dbReference type="Pfam" id="PF02676">
    <property type="entry name" value="TYW3"/>
    <property type="match status" value="1"/>
</dbReference>
<dbReference type="AlphaFoldDB" id="A0A3N4M3S3"/>
<reference evidence="10 11" key="1">
    <citation type="journal article" date="2018" name="Nat. Ecol. Evol.">
        <title>Pezizomycetes genomes reveal the molecular basis of ectomycorrhizal truffle lifestyle.</title>
        <authorList>
            <person name="Murat C."/>
            <person name="Payen T."/>
            <person name="Noel B."/>
            <person name="Kuo A."/>
            <person name="Morin E."/>
            <person name="Chen J."/>
            <person name="Kohler A."/>
            <person name="Krizsan K."/>
            <person name="Balestrini R."/>
            <person name="Da Silva C."/>
            <person name="Montanini B."/>
            <person name="Hainaut M."/>
            <person name="Levati E."/>
            <person name="Barry K.W."/>
            <person name="Belfiori B."/>
            <person name="Cichocki N."/>
            <person name="Clum A."/>
            <person name="Dockter R.B."/>
            <person name="Fauchery L."/>
            <person name="Guy J."/>
            <person name="Iotti M."/>
            <person name="Le Tacon F."/>
            <person name="Lindquist E.A."/>
            <person name="Lipzen A."/>
            <person name="Malagnac F."/>
            <person name="Mello A."/>
            <person name="Molinier V."/>
            <person name="Miyauchi S."/>
            <person name="Poulain J."/>
            <person name="Riccioni C."/>
            <person name="Rubini A."/>
            <person name="Sitrit Y."/>
            <person name="Splivallo R."/>
            <person name="Traeger S."/>
            <person name="Wang M."/>
            <person name="Zifcakova L."/>
            <person name="Wipf D."/>
            <person name="Zambonelli A."/>
            <person name="Paolocci F."/>
            <person name="Nowrousian M."/>
            <person name="Ottonello S."/>
            <person name="Baldrian P."/>
            <person name="Spatafora J.W."/>
            <person name="Henrissat B."/>
            <person name="Nagy L.G."/>
            <person name="Aury J.M."/>
            <person name="Wincker P."/>
            <person name="Grigoriev I.V."/>
            <person name="Bonfante P."/>
            <person name="Martin F.M."/>
        </authorList>
    </citation>
    <scope>NUCLEOTIDE SEQUENCE [LARGE SCALE GENOMIC DNA]</scope>
    <source>
        <strain evidence="10 11">ATCC MYA-4762</strain>
    </source>
</reference>
<dbReference type="EMBL" id="ML121531">
    <property type="protein sequence ID" value="RPB27601.1"/>
    <property type="molecule type" value="Genomic_DNA"/>
</dbReference>
<keyword evidence="11" id="KW-1185">Reference proteome</keyword>
<dbReference type="STRING" id="1051890.A0A3N4M3S3"/>
<keyword evidence="4" id="KW-0808">Transferase</keyword>
<keyword evidence="5" id="KW-0949">S-adenosyl-L-methionine</keyword>
<gene>
    <name evidence="10" type="ORF">L211DRAFT_819615</name>
</gene>
<dbReference type="FunCoup" id="A0A3N4M3S3">
    <property type="interactions" value="52"/>
</dbReference>
<dbReference type="OrthoDB" id="263283at2759"/>
<feature type="domain" description="tRNA wybutosine-synthesizing protein" evidence="9">
    <location>
        <begin position="58"/>
        <end position="327"/>
    </location>
</feature>
<evidence type="ECO:0000256" key="6">
    <source>
        <dbReference type="ARBA" id="ARBA00022694"/>
    </source>
</evidence>
<accession>A0A3N4M3S3</accession>
<dbReference type="Proteomes" id="UP000267821">
    <property type="component" value="Unassembled WGS sequence"/>
</dbReference>
<comment type="catalytic activity">
    <reaction evidence="8">
        <text>4-demethyl-7-[(3S)-3-amino-3-carboxypropyl]wyosine(37) in tRNA(Phe) + S-adenosyl-L-methionine = 7-[(3S)-3-amino-3-carboxypropyl]wyosine(37) in tRNA(Phe) + S-adenosyl-L-homocysteine + H(+)</text>
        <dbReference type="Rhea" id="RHEA:36635"/>
        <dbReference type="Rhea" id="RHEA-COMP:10378"/>
        <dbReference type="Rhea" id="RHEA-COMP:10379"/>
        <dbReference type="ChEBI" id="CHEBI:15378"/>
        <dbReference type="ChEBI" id="CHEBI:57856"/>
        <dbReference type="ChEBI" id="CHEBI:59789"/>
        <dbReference type="ChEBI" id="CHEBI:73543"/>
        <dbReference type="ChEBI" id="CHEBI:73550"/>
        <dbReference type="EC" id="2.1.1.282"/>
    </reaction>
</comment>
<dbReference type="EC" id="2.1.1.282" evidence="2"/>
<evidence type="ECO:0000256" key="3">
    <source>
        <dbReference type="ARBA" id="ARBA00022603"/>
    </source>
</evidence>
<dbReference type="GO" id="GO:0008168">
    <property type="term" value="F:methyltransferase activity"/>
    <property type="evidence" value="ECO:0007669"/>
    <property type="project" value="UniProtKB-KW"/>
</dbReference>
<dbReference type="SUPFAM" id="SSF111278">
    <property type="entry name" value="SSo0622-like"/>
    <property type="match status" value="1"/>
</dbReference>
<evidence type="ECO:0000256" key="2">
    <source>
        <dbReference type="ARBA" id="ARBA00012750"/>
    </source>
</evidence>
<evidence type="ECO:0000256" key="7">
    <source>
        <dbReference type="ARBA" id="ARBA00030554"/>
    </source>
</evidence>
<evidence type="ECO:0000256" key="1">
    <source>
        <dbReference type="ARBA" id="ARBA00008569"/>
    </source>
</evidence>
<dbReference type="InterPro" id="IPR036602">
    <property type="entry name" value="tRNA_yW-synthesising-like_sf"/>
</dbReference>
<name>A0A3N4M3S3_9PEZI</name>
<comment type="similarity">
    <text evidence="1">Belongs to the TYW3 family.</text>
</comment>
<dbReference type="Gene3D" id="3.30.1960.10">
    <property type="entry name" value="tRNA wybutosine-synthesizing-like"/>
    <property type="match status" value="1"/>
</dbReference>